<feature type="domain" description="DUF1549" evidence="3">
    <location>
        <begin position="36"/>
        <end position="232"/>
    </location>
</feature>
<feature type="coiled-coil region" evidence="1">
    <location>
        <begin position="241"/>
        <end position="268"/>
    </location>
</feature>
<organism evidence="5 6">
    <name type="scientific">Brevifollis gellanilyticus</name>
    <dbReference type="NCBI Taxonomy" id="748831"/>
    <lineage>
        <taxon>Bacteria</taxon>
        <taxon>Pseudomonadati</taxon>
        <taxon>Verrucomicrobiota</taxon>
        <taxon>Verrucomicrobiia</taxon>
        <taxon>Verrucomicrobiales</taxon>
        <taxon>Verrucomicrobiaceae</taxon>
    </lineage>
</organism>
<dbReference type="InterPro" id="IPR022655">
    <property type="entry name" value="DUF1553"/>
</dbReference>
<name>A0A512M7N9_9BACT</name>
<reference evidence="5 6" key="1">
    <citation type="submission" date="2019-07" db="EMBL/GenBank/DDBJ databases">
        <title>Whole genome shotgun sequence of Brevifollis gellanilyticus NBRC 108608.</title>
        <authorList>
            <person name="Hosoyama A."/>
            <person name="Uohara A."/>
            <person name="Ohji S."/>
            <person name="Ichikawa N."/>
        </authorList>
    </citation>
    <scope>NUCLEOTIDE SEQUENCE [LARGE SCALE GENOMIC DNA]</scope>
    <source>
        <strain evidence="5 6">NBRC 108608</strain>
    </source>
</reference>
<evidence type="ECO:0000256" key="1">
    <source>
        <dbReference type="SAM" id="Coils"/>
    </source>
</evidence>
<dbReference type="PANTHER" id="PTHR35889:SF3">
    <property type="entry name" value="F-BOX DOMAIN-CONTAINING PROTEIN"/>
    <property type="match status" value="1"/>
</dbReference>
<feature type="chain" id="PRO_5021928342" description="DUF1553 domain-containing protein" evidence="2">
    <location>
        <begin position="20"/>
        <end position="931"/>
    </location>
</feature>
<keyword evidence="1" id="KW-0175">Coiled coil</keyword>
<accession>A0A512M7N9</accession>
<protein>
    <recommendedName>
        <fullName evidence="7">DUF1553 domain-containing protein</fullName>
    </recommendedName>
</protein>
<dbReference type="RefSeq" id="WP_146849963.1">
    <property type="nucleotide sequence ID" value="NZ_BKAG01000009.1"/>
</dbReference>
<gene>
    <name evidence="5" type="ORF">BGE01nite_16520</name>
</gene>
<dbReference type="Pfam" id="PF07583">
    <property type="entry name" value="PSCyt2"/>
    <property type="match status" value="1"/>
</dbReference>
<comment type="caution">
    <text evidence="5">The sequence shown here is derived from an EMBL/GenBank/DDBJ whole genome shotgun (WGS) entry which is preliminary data.</text>
</comment>
<evidence type="ECO:0000259" key="4">
    <source>
        <dbReference type="Pfam" id="PF07587"/>
    </source>
</evidence>
<feature type="signal peptide" evidence="2">
    <location>
        <begin position="1"/>
        <end position="19"/>
    </location>
</feature>
<evidence type="ECO:0008006" key="7">
    <source>
        <dbReference type="Google" id="ProtNLM"/>
    </source>
</evidence>
<evidence type="ECO:0000313" key="5">
    <source>
        <dbReference type="EMBL" id="GEP42361.1"/>
    </source>
</evidence>
<evidence type="ECO:0000256" key="2">
    <source>
        <dbReference type="SAM" id="SignalP"/>
    </source>
</evidence>
<evidence type="ECO:0000259" key="3">
    <source>
        <dbReference type="Pfam" id="PF07583"/>
    </source>
</evidence>
<proteinExistence type="predicted"/>
<dbReference type="AlphaFoldDB" id="A0A512M7N9"/>
<dbReference type="PANTHER" id="PTHR35889">
    <property type="entry name" value="CYCLOINULO-OLIGOSACCHARIDE FRUCTANOTRANSFERASE-RELATED"/>
    <property type="match status" value="1"/>
</dbReference>
<evidence type="ECO:0000313" key="6">
    <source>
        <dbReference type="Proteomes" id="UP000321577"/>
    </source>
</evidence>
<dbReference type="EMBL" id="BKAG01000009">
    <property type="protein sequence ID" value="GEP42361.1"/>
    <property type="molecule type" value="Genomic_DNA"/>
</dbReference>
<feature type="domain" description="DUF1553" evidence="4">
    <location>
        <begin position="478"/>
        <end position="717"/>
    </location>
</feature>
<keyword evidence="2" id="KW-0732">Signal</keyword>
<dbReference type="InterPro" id="IPR011444">
    <property type="entry name" value="DUF1549"/>
</dbReference>
<dbReference type="Proteomes" id="UP000321577">
    <property type="component" value="Unassembled WGS sequence"/>
</dbReference>
<dbReference type="Pfam" id="PF07587">
    <property type="entry name" value="PSD1"/>
    <property type="match status" value="1"/>
</dbReference>
<keyword evidence="6" id="KW-1185">Reference proteome</keyword>
<dbReference type="OrthoDB" id="174024at2"/>
<sequence length="931" mass="104640">MLRSMIHLGALWASASLFAAEHWAFQPLKKVQGSSIDEFIQRRLAEQGLKPSPRADARTLVRRATMDLTGLPPSEGMTELSDQAYARLVDELLASPHYGEQWSRHWLDVARYSDTKGYVYAREEKRWVHASPYRDWVVEALNDDMPYDRFLRLQIAADQMVPAGSPDLAAMGFLTLGRRFLGVTHDIIDDRIDVVTRGTLGLTVACARCHDHKFDPIPTRDYYALYGVFQSCAEAVVPCGKGESSQKLAELQKKNRDLMTKSREERMAMTRSQVKEHLEAQLHLEQYPEEVFSQILDADDLNPVIVRRWQAWLAEDAKRAEPVFSEWHALRERGSVEELKACAERYDKLFTEIEQQWQALLKTEPKARSLPDAPKERLRFVLYGTDSPCHVPDEHISNNEMYFPTGTIVALWKAQGDVDRHVINSAGGTPHATILADRAKPSTPRIFTRGNPLTKGDAVPRQFLSLFGDQKPFAQGSGRLELAQAIADPLNPLTARVMVNRLWQHHFGRGLVSTPSDFGKQGTPPSHPALLDWLAQRFVDSGWSLKAMHRLIMLSQTYQQRSDGGVVDGGAAQVDPDNVLLWRMNTHRLSFEEARDAWLAAAGQLDLSMGGNPQPLFSANNKRRTLYTLVDRESLPAAMSTFDFANPDLSIPKRTETTVPQQALFGMNHPFIVQQVRALLIRPEMKSADPSARIRRIYEILFQRSPSVDELGSALSFVGERQPPVLAEADHSRSWQYGYGEWDEAEGRVKEFKRLPHFTGSAWQGEEAWPNKELGWAQITAAGGHPGNDRKHAVVRRWIAPADGVYAVKSTLLHEPASGDGIRSFISHSEQGRLHAGKLHQGTADLNFATLAFQKGETLDFIVDIGDVLNSDQFLWSMRIQQAATIGAGGDASAEVWDAEKDFSAQPKSQLDVWEQFVQVLMVANEFMFVD</sequence>